<evidence type="ECO:0000256" key="1">
    <source>
        <dbReference type="ARBA" id="ARBA00022679"/>
    </source>
</evidence>
<dbReference type="EMBL" id="RAQU01000001">
    <property type="protein sequence ID" value="RKK06266.1"/>
    <property type="molecule type" value="Genomic_DNA"/>
</dbReference>
<dbReference type="InParanoid" id="A0A3A9JQN2"/>
<feature type="region of interest" description="Disordered" evidence="2">
    <location>
        <begin position="368"/>
        <end position="387"/>
    </location>
</feature>
<dbReference type="GO" id="GO:0008410">
    <property type="term" value="F:CoA-transferase activity"/>
    <property type="evidence" value="ECO:0007669"/>
    <property type="project" value="TreeGrafter"/>
</dbReference>
<evidence type="ECO:0000313" key="5">
    <source>
        <dbReference type="Proteomes" id="UP000274097"/>
    </source>
</evidence>
<gene>
    <name evidence="3" type="ORF">D6Z83_00295</name>
    <name evidence="4" type="ORF">EBE87_19065</name>
</gene>
<evidence type="ECO:0000256" key="2">
    <source>
        <dbReference type="SAM" id="MobiDB-lite"/>
    </source>
</evidence>
<dbReference type="InterPro" id="IPR003673">
    <property type="entry name" value="CoA-Trfase_fam_III"/>
</dbReference>
<dbReference type="Proteomes" id="UP000274097">
    <property type="component" value="Unassembled WGS sequence"/>
</dbReference>
<dbReference type="Proteomes" id="UP000278036">
    <property type="component" value="Unassembled WGS sequence"/>
</dbReference>
<dbReference type="AlphaFoldDB" id="A0A3A9JQN2"/>
<reference evidence="3 6" key="1">
    <citation type="submission" date="2018-09" db="EMBL/GenBank/DDBJ databases">
        <title>Roseomonas sp. nov., isolated from feces of Tibetan antelopes in the Qinghai-Tibet plateau, China.</title>
        <authorList>
            <person name="Tian Z."/>
        </authorList>
    </citation>
    <scope>NUCLEOTIDE SEQUENCE [LARGE SCALE GENOMIC DNA]</scope>
    <source>
        <strain evidence="4 5">Z23</strain>
        <strain evidence="3 6">Z24</strain>
    </source>
</reference>
<evidence type="ECO:0000313" key="4">
    <source>
        <dbReference type="EMBL" id="RMI19772.1"/>
    </source>
</evidence>
<dbReference type="PANTHER" id="PTHR48207:SF3">
    <property type="entry name" value="SUCCINATE--HYDROXYMETHYLGLUTARATE COA-TRANSFERASE"/>
    <property type="match status" value="1"/>
</dbReference>
<dbReference type="InterPro" id="IPR050483">
    <property type="entry name" value="CoA-transferase_III_domain"/>
</dbReference>
<name>A0A3A9JQN2_9PROT</name>
<organism evidence="3 6">
    <name type="scientific">Teichococcus wenyumeiae</name>
    <dbReference type="NCBI Taxonomy" id="2478470"/>
    <lineage>
        <taxon>Bacteria</taxon>
        <taxon>Pseudomonadati</taxon>
        <taxon>Pseudomonadota</taxon>
        <taxon>Alphaproteobacteria</taxon>
        <taxon>Acetobacterales</taxon>
        <taxon>Roseomonadaceae</taxon>
        <taxon>Roseomonas</taxon>
    </lineage>
</organism>
<dbReference type="SUPFAM" id="SSF89796">
    <property type="entry name" value="CoA-transferase family III (CaiB/BaiF)"/>
    <property type="match status" value="1"/>
</dbReference>
<dbReference type="InterPro" id="IPR044855">
    <property type="entry name" value="CoA-Trfase_III_dom3_sf"/>
</dbReference>
<dbReference type="Pfam" id="PF02515">
    <property type="entry name" value="CoA_transf_3"/>
    <property type="match status" value="1"/>
</dbReference>
<keyword evidence="1 3" id="KW-0808">Transferase</keyword>
<dbReference type="EMBL" id="RFLX01000016">
    <property type="protein sequence ID" value="RMI19772.1"/>
    <property type="molecule type" value="Genomic_DNA"/>
</dbReference>
<dbReference type="RefSeq" id="WP_120636344.1">
    <property type="nucleotide sequence ID" value="NZ_RAQU01000001.1"/>
</dbReference>
<keyword evidence="5" id="KW-1185">Reference proteome</keyword>
<accession>A0A3A9JQN2</accession>
<feature type="compositionally biased region" description="Low complexity" evidence="2">
    <location>
        <begin position="345"/>
        <end position="362"/>
    </location>
</feature>
<evidence type="ECO:0000313" key="3">
    <source>
        <dbReference type="EMBL" id="RKK06266.1"/>
    </source>
</evidence>
<dbReference type="InterPro" id="IPR023606">
    <property type="entry name" value="CoA-Trfase_III_dom_1_sf"/>
</dbReference>
<dbReference type="PANTHER" id="PTHR48207">
    <property type="entry name" value="SUCCINATE--HYDROXYMETHYLGLUTARATE COA-TRANSFERASE"/>
    <property type="match status" value="1"/>
</dbReference>
<evidence type="ECO:0000313" key="6">
    <source>
        <dbReference type="Proteomes" id="UP000278036"/>
    </source>
</evidence>
<dbReference type="Gene3D" id="3.30.1540.10">
    <property type="entry name" value="formyl-coa transferase, domain 3"/>
    <property type="match status" value="1"/>
</dbReference>
<dbReference type="OrthoDB" id="7457784at2"/>
<comment type="caution">
    <text evidence="3">The sequence shown here is derived from an EMBL/GenBank/DDBJ whole genome shotgun (WGS) entry which is preliminary data.</text>
</comment>
<feature type="region of interest" description="Disordered" evidence="2">
    <location>
        <begin position="341"/>
        <end position="362"/>
    </location>
</feature>
<sequence length="418" mass="44317">MTETTKPGPLSGIRVLEFTHMIMGPSCAMVLADLGADVVKVEPGPDGDNTRRLMGAAIGFFPSFNRNKRSLSLDLKQPESLDLVRKLAAQADVVVENFRPGAMDKLGLGYEALSALNPKLVYCSCKGFLPGPYEHRAALDEVVQMMGGLAYMTGPPGQPLRAGASVNDIMGGLFGVIGILAALREREVTGRGTHVQSGLFETNMVMMAQHMAGAAITGRNPPPFADPAMQKPWSVYDVFDSADAGEQVFVGVVTETQWRGFCEAFGLQELLADPSLATQSKRVADRSRYLPRVAAVFRSLPKAELMARCEALGVPFAPIARPADLFEDPHLRASGGLLDTELTSAQGAPGGTPAQPAAGLPGLPISLDGRRMGIRRQPPRSGEHSADIAREAGLSEAEIAAMVTSGTLWAADLPLAAE</sequence>
<protein>
    <submittedName>
        <fullName evidence="3">CoA transferase</fullName>
    </submittedName>
</protein>
<dbReference type="Gene3D" id="3.40.50.10540">
    <property type="entry name" value="Crotonobetainyl-coa:carnitine coa-transferase, domain 1"/>
    <property type="match status" value="1"/>
</dbReference>
<proteinExistence type="predicted"/>